<proteinExistence type="predicted"/>
<sequence length="215" mass="23689">MTRHFEYLRPESVEAAIDMKVEHGSRGRFWAGGTDMMLLWQRRAVDFDYCIDLTYIKALRFIEMDSSALRIGAMATLDDLDLKSGLNSALTVLGETARLMNTKQTRTIATVGGNLCHASPSADLTPPLIAMGTQVRLRGSEGERVIPLEEFHTGVNQTVLTDGEMVTEFLVPHVNEKLAASYNRIARTVVDIALVSSAVCLRLDDARTVQYAGIA</sequence>
<feature type="domain" description="FAD-binding PCMH-type" evidence="1">
    <location>
        <begin position="1"/>
        <end position="176"/>
    </location>
</feature>
<evidence type="ECO:0000313" key="2">
    <source>
        <dbReference type="EMBL" id="SVC99300.1"/>
    </source>
</evidence>
<dbReference type="InterPro" id="IPR016166">
    <property type="entry name" value="FAD-bd_PCMH"/>
</dbReference>
<dbReference type="InterPro" id="IPR016167">
    <property type="entry name" value="FAD-bd_PCMH_sub1"/>
</dbReference>
<dbReference type="PANTHER" id="PTHR42659">
    <property type="entry name" value="XANTHINE DEHYDROGENASE SUBUNIT C-RELATED"/>
    <property type="match status" value="1"/>
</dbReference>
<dbReference type="GO" id="GO:0016491">
    <property type="term" value="F:oxidoreductase activity"/>
    <property type="evidence" value="ECO:0007669"/>
    <property type="project" value="InterPro"/>
</dbReference>
<protein>
    <recommendedName>
        <fullName evidence="1">FAD-binding PCMH-type domain-containing protein</fullName>
    </recommendedName>
</protein>
<dbReference type="Gene3D" id="3.30.465.10">
    <property type="match status" value="1"/>
</dbReference>
<dbReference type="InterPro" id="IPR036318">
    <property type="entry name" value="FAD-bd_PCMH-like_sf"/>
</dbReference>
<organism evidence="2">
    <name type="scientific">marine metagenome</name>
    <dbReference type="NCBI Taxonomy" id="408172"/>
    <lineage>
        <taxon>unclassified sequences</taxon>
        <taxon>metagenomes</taxon>
        <taxon>ecological metagenomes</taxon>
    </lineage>
</organism>
<dbReference type="Gene3D" id="3.30.43.10">
    <property type="entry name" value="Uridine Diphospho-n-acetylenolpyruvylglucosamine Reductase, domain 2"/>
    <property type="match status" value="1"/>
</dbReference>
<dbReference type="AlphaFoldDB" id="A0A382RPF0"/>
<dbReference type="SUPFAM" id="SSF56176">
    <property type="entry name" value="FAD-binding/transporter-associated domain-like"/>
    <property type="match status" value="1"/>
</dbReference>
<dbReference type="InterPro" id="IPR051312">
    <property type="entry name" value="Diverse_Substr_Oxidored"/>
</dbReference>
<gene>
    <name evidence="2" type="ORF">METZ01_LOCUS352154</name>
</gene>
<dbReference type="Pfam" id="PF00941">
    <property type="entry name" value="FAD_binding_5"/>
    <property type="match status" value="1"/>
</dbReference>
<name>A0A382RPF0_9ZZZZ</name>
<reference evidence="2" key="1">
    <citation type="submission" date="2018-05" db="EMBL/GenBank/DDBJ databases">
        <authorList>
            <person name="Lanie J.A."/>
            <person name="Ng W.-L."/>
            <person name="Kazmierczak K.M."/>
            <person name="Andrzejewski T.M."/>
            <person name="Davidsen T.M."/>
            <person name="Wayne K.J."/>
            <person name="Tettelin H."/>
            <person name="Glass J.I."/>
            <person name="Rusch D."/>
            <person name="Podicherti R."/>
            <person name="Tsui H.-C.T."/>
            <person name="Winkler M.E."/>
        </authorList>
    </citation>
    <scope>NUCLEOTIDE SEQUENCE</scope>
</reference>
<dbReference type="GO" id="GO:0071949">
    <property type="term" value="F:FAD binding"/>
    <property type="evidence" value="ECO:0007669"/>
    <property type="project" value="InterPro"/>
</dbReference>
<evidence type="ECO:0000259" key="1">
    <source>
        <dbReference type="PROSITE" id="PS51387"/>
    </source>
</evidence>
<dbReference type="PROSITE" id="PS51387">
    <property type="entry name" value="FAD_PCMH"/>
    <property type="match status" value="1"/>
</dbReference>
<dbReference type="PANTHER" id="PTHR42659:SF9">
    <property type="entry name" value="XANTHINE DEHYDROGENASE FAD-BINDING SUBUNIT XDHB-RELATED"/>
    <property type="match status" value="1"/>
</dbReference>
<feature type="non-terminal residue" evidence="2">
    <location>
        <position position="215"/>
    </location>
</feature>
<accession>A0A382RPF0</accession>
<dbReference type="InterPro" id="IPR016169">
    <property type="entry name" value="FAD-bd_PCMH_sub2"/>
</dbReference>
<dbReference type="EMBL" id="UINC01123073">
    <property type="protein sequence ID" value="SVC99300.1"/>
    <property type="molecule type" value="Genomic_DNA"/>
</dbReference>
<dbReference type="InterPro" id="IPR002346">
    <property type="entry name" value="Mopterin_DH_FAD-bd"/>
</dbReference>